<proteinExistence type="predicted"/>
<feature type="region of interest" description="Disordered" evidence="1">
    <location>
        <begin position="44"/>
        <end position="85"/>
    </location>
</feature>
<dbReference type="HOGENOM" id="CLU_182244_1_0_9"/>
<dbReference type="EMBL" id="CP003344">
    <property type="protein sequence ID" value="AGA69219.1"/>
    <property type="molecule type" value="Genomic_DNA"/>
</dbReference>
<dbReference type="Proteomes" id="UP000010797">
    <property type="component" value="Chromosome"/>
</dbReference>
<protein>
    <submittedName>
        <fullName evidence="2">Uncharacterized protein</fullName>
    </submittedName>
</protein>
<reference evidence="3" key="1">
    <citation type="submission" date="2012-02" db="EMBL/GenBank/DDBJ databases">
        <title>Complete sequence of Desulfitobacterium dichloroeliminans LMG P-21439.</title>
        <authorList>
            <person name="Lucas S."/>
            <person name="Han J."/>
            <person name="Lapidus A."/>
            <person name="Cheng J.-F."/>
            <person name="Goodwin L."/>
            <person name="Pitluck S."/>
            <person name="Peters L."/>
            <person name="Ovchinnikova G."/>
            <person name="Teshima H."/>
            <person name="Detter J.C."/>
            <person name="Han C."/>
            <person name="Tapia R."/>
            <person name="Land M."/>
            <person name="Hauser L."/>
            <person name="Kyrpides N."/>
            <person name="Ivanova N."/>
            <person name="Pagani I."/>
            <person name="Kruse T."/>
            <person name="de Vos W.M."/>
            <person name="Boon N."/>
            <person name="Smidt H."/>
            <person name="Woyke T."/>
        </authorList>
    </citation>
    <scope>NUCLEOTIDE SEQUENCE [LARGE SCALE GENOMIC DNA]</scope>
    <source>
        <strain evidence="3">LMG P-21439 / DCA1</strain>
    </source>
</reference>
<gene>
    <name evidence="2" type="ordered locus">Desdi_1743</name>
</gene>
<feature type="compositionally biased region" description="Basic and acidic residues" evidence="1">
    <location>
        <begin position="44"/>
        <end position="65"/>
    </location>
</feature>
<dbReference type="AlphaFoldDB" id="L0F5V8"/>
<dbReference type="KEGG" id="ddl:Desdi_1743"/>
<name>L0F5V8_DESDL</name>
<dbReference type="Pfam" id="PF19598">
    <property type="entry name" value="DUF6103"/>
    <property type="match status" value="1"/>
</dbReference>
<dbReference type="RefSeq" id="WP_015262209.1">
    <property type="nucleotide sequence ID" value="NC_019903.1"/>
</dbReference>
<dbReference type="OrthoDB" id="1708300at2"/>
<accession>L0F5V8</accession>
<keyword evidence="3" id="KW-1185">Reference proteome</keyword>
<sequence length="85" mass="9686">MKKATIQVSYDAEKLGAIRQYMAKKDTEFQSELEDFMQKLYEKHVPAPVRDYIENREPDEPEATRRPSRPAAPARPQGHPTGGGE</sequence>
<dbReference type="STRING" id="871963.Desdi_1743"/>
<dbReference type="eggNOG" id="ENOG50330PF">
    <property type="taxonomic scope" value="Bacteria"/>
</dbReference>
<dbReference type="InterPro" id="IPR046085">
    <property type="entry name" value="DUF6103"/>
</dbReference>
<organism evidence="2 3">
    <name type="scientific">Desulfitobacterium dichloroeliminans (strain LMG P-21439 / DCA1)</name>
    <dbReference type="NCBI Taxonomy" id="871963"/>
    <lineage>
        <taxon>Bacteria</taxon>
        <taxon>Bacillati</taxon>
        <taxon>Bacillota</taxon>
        <taxon>Clostridia</taxon>
        <taxon>Eubacteriales</taxon>
        <taxon>Desulfitobacteriaceae</taxon>
        <taxon>Desulfitobacterium</taxon>
    </lineage>
</organism>
<evidence type="ECO:0000313" key="3">
    <source>
        <dbReference type="Proteomes" id="UP000010797"/>
    </source>
</evidence>
<evidence type="ECO:0000256" key="1">
    <source>
        <dbReference type="SAM" id="MobiDB-lite"/>
    </source>
</evidence>
<evidence type="ECO:0000313" key="2">
    <source>
        <dbReference type="EMBL" id="AGA69219.1"/>
    </source>
</evidence>